<evidence type="ECO:0000256" key="10">
    <source>
        <dbReference type="ARBA" id="ARBA00033381"/>
    </source>
</evidence>
<dbReference type="PANTHER" id="PTHR13693">
    <property type="entry name" value="CLASS II AMINOTRANSFERASE/8-AMINO-7-OXONONANOATE SYNTHASE"/>
    <property type="match status" value="1"/>
</dbReference>
<dbReference type="AlphaFoldDB" id="A0A2N3PHK5"/>
<dbReference type="InterPro" id="IPR015422">
    <property type="entry name" value="PyrdxlP-dep_Trfase_small"/>
</dbReference>
<comment type="caution">
    <text evidence="14">The sequence shown here is derived from an EMBL/GenBank/DDBJ whole genome shotgun (WGS) entry which is preliminary data.</text>
</comment>
<evidence type="ECO:0000313" key="15">
    <source>
        <dbReference type="Proteomes" id="UP000233350"/>
    </source>
</evidence>
<comment type="similarity">
    <text evidence="3">Belongs to the class-II pyridoxal-phosphate-dependent aminotransferase family. BioF subfamily.</text>
</comment>
<keyword evidence="15" id="KW-1185">Reference proteome</keyword>
<sequence>MHSLHAKALAHLENLKKDSNFRSLAPQKHNGARLTTKDSTLLNLASNDYLGLSSNADFNAHFLDSTLFKEHCHFSASSSRLLSGNFEIYSLLEAHLKTLFNKEALLFNSGYHANVGILNALNTLNVLFVADKSIHASHIDGLKDFKKPHLKRFSHNNMESLESLLAQNTEHYDAILILSEGLFSMEGDFVPIQKLVDLKKKFKNVHLYIDEAHSIGSFGKNGLGLCKHLDLLEHIDFLILTFGKALSSMGACVLCNATFKNYFINTARSLIYSTALPSVNLARTFFAFLELPKLEAQRTHLENLSKHFKALLQQKLDYEVLGDYNIISLVLKENAKAVHFSKMLATKGYFAPAIKTPSVPPNKALLRFSLTANMESKPLENLVKVLEKIAYATL</sequence>
<dbReference type="OrthoDB" id="9807157at2"/>
<accession>A0A2N3PHK5</accession>
<evidence type="ECO:0000256" key="9">
    <source>
        <dbReference type="ARBA" id="ARBA00032610"/>
    </source>
</evidence>
<comment type="subunit">
    <text evidence="4">Homodimer.</text>
</comment>
<dbReference type="RefSeq" id="WP_101313240.1">
    <property type="nucleotide sequence ID" value="NZ_CP063529.1"/>
</dbReference>
<evidence type="ECO:0000256" key="6">
    <source>
        <dbReference type="ARBA" id="ARBA00022679"/>
    </source>
</evidence>
<organism evidence="14 15">
    <name type="scientific">Helicobacter winghamensis</name>
    <dbReference type="NCBI Taxonomy" id="157268"/>
    <lineage>
        <taxon>Bacteria</taxon>
        <taxon>Pseudomonadati</taxon>
        <taxon>Campylobacterota</taxon>
        <taxon>Epsilonproteobacteria</taxon>
        <taxon>Campylobacterales</taxon>
        <taxon>Helicobacteraceae</taxon>
        <taxon>Helicobacter</taxon>
    </lineage>
</organism>
<evidence type="ECO:0000256" key="12">
    <source>
        <dbReference type="RuleBase" id="RU003693"/>
    </source>
</evidence>
<dbReference type="Gene3D" id="3.90.1150.10">
    <property type="entry name" value="Aspartate Aminotransferase, domain 1"/>
    <property type="match status" value="1"/>
</dbReference>
<evidence type="ECO:0000256" key="4">
    <source>
        <dbReference type="ARBA" id="ARBA00011738"/>
    </source>
</evidence>
<evidence type="ECO:0000256" key="3">
    <source>
        <dbReference type="ARBA" id="ARBA00010008"/>
    </source>
</evidence>
<reference evidence="14 15" key="1">
    <citation type="submission" date="2016-07" db="EMBL/GenBank/DDBJ databases">
        <title>Detection of Helicobacter winghamensis from caecal content of red fox (Vulpes vulpes).</title>
        <authorList>
            <person name="Zanoni R.G."/>
            <person name="Florio D."/>
            <person name="Caffara M."/>
            <person name="Renzi M."/>
            <person name="Parisi A."/>
            <person name="Pasquali F."/>
            <person name="Manfreda G."/>
        </authorList>
    </citation>
    <scope>NUCLEOTIDE SEQUENCE [LARGE SCALE GENOMIC DNA]</scope>
    <source>
        <strain evidence="14 15">295_13</strain>
    </source>
</reference>
<dbReference type="InterPro" id="IPR050087">
    <property type="entry name" value="AON_synthase_class-II"/>
</dbReference>
<dbReference type="PANTHER" id="PTHR13693:SF100">
    <property type="entry name" value="8-AMINO-7-OXONONANOATE SYNTHASE"/>
    <property type="match status" value="1"/>
</dbReference>
<comment type="catalytic activity">
    <reaction evidence="11">
        <text>6-carboxyhexanoyl-[ACP] + L-alanine + H(+) = (8S)-8-amino-7-oxononanoate + holo-[ACP] + CO2</text>
        <dbReference type="Rhea" id="RHEA:42288"/>
        <dbReference type="Rhea" id="RHEA-COMP:9685"/>
        <dbReference type="Rhea" id="RHEA-COMP:9955"/>
        <dbReference type="ChEBI" id="CHEBI:15378"/>
        <dbReference type="ChEBI" id="CHEBI:16526"/>
        <dbReference type="ChEBI" id="CHEBI:57972"/>
        <dbReference type="ChEBI" id="CHEBI:64479"/>
        <dbReference type="ChEBI" id="CHEBI:78846"/>
        <dbReference type="ChEBI" id="CHEBI:149468"/>
        <dbReference type="EC" id="2.3.1.47"/>
    </reaction>
</comment>
<keyword evidence="6" id="KW-0808">Transferase</keyword>
<keyword evidence="7" id="KW-0093">Biotin biosynthesis</keyword>
<dbReference type="STRING" id="556267.HWAG_01231"/>
<dbReference type="PROSITE" id="PS00599">
    <property type="entry name" value="AA_TRANSFER_CLASS_2"/>
    <property type="match status" value="1"/>
</dbReference>
<evidence type="ECO:0000256" key="11">
    <source>
        <dbReference type="ARBA" id="ARBA00047715"/>
    </source>
</evidence>
<feature type="domain" description="Aminotransferase class I/classII large" evidence="13">
    <location>
        <begin position="41"/>
        <end position="386"/>
    </location>
</feature>
<proteinExistence type="inferred from homology"/>
<dbReference type="InterPro" id="IPR004839">
    <property type="entry name" value="Aminotransferase_I/II_large"/>
</dbReference>
<evidence type="ECO:0000256" key="5">
    <source>
        <dbReference type="ARBA" id="ARBA00013187"/>
    </source>
</evidence>
<evidence type="ECO:0000256" key="7">
    <source>
        <dbReference type="ARBA" id="ARBA00022756"/>
    </source>
</evidence>
<name>A0A2N3PHK5_9HELI</name>
<gene>
    <name evidence="14" type="ORF">BCM31_08330</name>
</gene>
<dbReference type="EC" id="2.3.1.47" evidence="5"/>
<dbReference type="GO" id="GO:0009102">
    <property type="term" value="P:biotin biosynthetic process"/>
    <property type="evidence" value="ECO:0007669"/>
    <property type="project" value="UniProtKB-KW"/>
</dbReference>
<dbReference type="GO" id="GO:0008710">
    <property type="term" value="F:8-amino-7-oxononanoate synthase activity"/>
    <property type="evidence" value="ECO:0007669"/>
    <property type="project" value="UniProtKB-EC"/>
</dbReference>
<protein>
    <recommendedName>
        <fullName evidence="5">8-amino-7-oxononanoate synthase</fullName>
        <ecNumber evidence="5">2.3.1.47</ecNumber>
    </recommendedName>
    <alternativeName>
        <fullName evidence="9">7-keto-8-amino-pelargonic acid synthase</fullName>
    </alternativeName>
    <alternativeName>
        <fullName evidence="10">8-amino-7-ketopelargonate synthase</fullName>
    </alternativeName>
</protein>
<dbReference type="Gene3D" id="3.40.640.10">
    <property type="entry name" value="Type I PLP-dependent aspartate aminotransferase-like (Major domain)"/>
    <property type="match status" value="1"/>
</dbReference>
<evidence type="ECO:0000313" key="14">
    <source>
        <dbReference type="EMBL" id="PKT79969.1"/>
    </source>
</evidence>
<evidence type="ECO:0000259" key="13">
    <source>
        <dbReference type="Pfam" id="PF00155"/>
    </source>
</evidence>
<dbReference type="EMBL" id="MBPK01000045">
    <property type="protein sequence ID" value="PKT79969.1"/>
    <property type="molecule type" value="Genomic_DNA"/>
</dbReference>
<evidence type="ECO:0000256" key="2">
    <source>
        <dbReference type="ARBA" id="ARBA00004746"/>
    </source>
</evidence>
<dbReference type="GO" id="GO:0030170">
    <property type="term" value="F:pyridoxal phosphate binding"/>
    <property type="evidence" value="ECO:0007669"/>
    <property type="project" value="InterPro"/>
</dbReference>
<comment type="pathway">
    <text evidence="2">Cofactor biosynthesis; biotin biosynthesis.</text>
</comment>
<dbReference type="SUPFAM" id="SSF53383">
    <property type="entry name" value="PLP-dependent transferases"/>
    <property type="match status" value="1"/>
</dbReference>
<dbReference type="Proteomes" id="UP000233350">
    <property type="component" value="Unassembled WGS sequence"/>
</dbReference>
<evidence type="ECO:0000256" key="1">
    <source>
        <dbReference type="ARBA" id="ARBA00001933"/>
    </source>
</evidence>
<dbReference type="InterPro" id="IPR015424">
    <property type="entry name" value="PyrdxlP-dep_Trfase"/>
</dbReference>
<comment type="cofactor">
    <cofactor evidence="1 12">
        <name>pyridoxal 5'-phosphate</name>
        <dbReference type="ChEBI" id="CHEBI:597326"/>
    </cofactor>
</comment>
<dbReference type="Pfam" id="PF00155">
    <property type="entry name" value="Aminotran_1_2"/>
    <property type="match status" value="1"/>
</dbReference>
<dbReference type="InterPro" id="IPR015421">
    <property type="entry name" value="PyrdxlP-dep_Trfase_major"/>
</dbReference>
<dbReference type="InterPro" id="IPR001917">
    <property type="entry name" value="Aminotrans_II_pyridoxalP_BS"/>
</dbReference>
<keyword evidence="8 12" id="KW-0663">Pyridoxal phosphate</keyword>
<evidence type="ECO:0000256" key="8">
    <source>
        <dbReference type="ARBA" id="ARBA00022898"/>
    </source>
</evidence>